<proteinExistence type="predicted"/>
<evidence type="ECO:0008006" key="4">
    <source>
        <dbReference type="Google" id="ProtNLM"/>
    </source>
</evidence>
<feature type="chain" id="PRO_5037399682" description="DUF2147 domain-containing protein" evidence="1">
    <location>
        <begin position="24"/>
        <end position="137"/>
    </location>
</feature>
<evidence type="ECO:0000256" key="1">
    <source>
        <dbReference type="SAM" id="SignalP"/>
    </source>
</evidence>
<dbReference type="Proteomes" id="UP000680805">
    <property type="component" value="Chromosome"/>
</dbReference>
<name>A0A975NK31_9BRAD</name>
<reference evidence="2" key="1">
    <citation type="submission" date="2021-06" db="EMBL/GenBank/DDBJ databases">
        <title>Bradyrhizobium sp. S2-11-2 Genome sequencing.</title>
        <authorList>
            <person name="Jin L."/>
        </authorList>
    </citation>
    <scope>NUCLEOTIDE SEQUENCE</scope>
    <source>
        <strain evidence="2">S2-11-2</strain>
    </source>
</reference>
<protein>
    <recommendedName>
        <fullName evidence="4">DUF2147 domain-containing protein</fullName>
    </recommendedName>
</protein>
<feature type="signal peptide" evidence="1">
    <location>
        <begin position="1"/>
        <end position="23"/>
    </location>
</feature>
<accession>A0A975NK31</accession>
<dbReference type="RefSeq" id="WP_215612333.1">
    <property type="nucleotide sequence ID" value="NZ_CP076135.1"/>
</dbReference>
<evidence type="ECO:0000313" key="2">
    <source>
        <dbReference type="EMBL" id="QWG16652.1"/>
    </source>
</evidence>
<dbReference type="AlphaFoldDB" id="A0A975NK31"/>
<dbReference type="KEGG" id="bsei:KMZ68_16790"/>
<gene>
    <name evidence="2" type="ORF">KMZ68_16790</name>
</gene>
<organism evidence="2 3">
    <name type="scientific">Bradyrhizobium sediminis</name>
    <dbReference type="NCBI Taxonomy" id="2840469"/>
    <lineage>
        <taxon>Bacteria</taxon>
        <taxon>Pseudomonadati</taxon>
        <taxon>Pseudomonadota</taxon>
        <taxon>Alphaproteobacteria</taxon>
        <taxon>Hyphomicrobiales</taxon>
        <taxon>Nitrobacteraceae</taxon>
        <taxon>Bradyrhizobium</taxon>
    </lineage>
</organism>
<sequence length="137" mass="14660">MRNAWRSVVAAALLLGLLAPAQGAEQRDLSGEYVMSGKGVGENDLAYVGTCTLKAVESLYEVSCFNSDTRHTYVGKGIRLGDRLSTVIGDLLKGDHSSVYAGEYLVVYRADADGSLKGRWVHALSGAHGEETLTPKK</sequence>
<keyword evidence="1" id="KW-0732">Signal</keyword>
<evidence type="ECO:0000313" key="3">
    <source>
        <dbReference type="Proteomes" id="UP000680805"/>
    </source>
</evidence>
<dbReference type="EMBL" id="CP076135">
    <property type="protein sequence ID" value="QWG16652.1"/>
    <property type="molecule type" value="Genomic_DNA"/>
</dbReference>